<evidence type="ECO:0000313" key="3">
    <source>
        <dbReference type="Proteomes" id="UP000886653"/>
    </source>
</evidence>
<comment type="caution">
    <text evidence="2">The sequence shown here is derived from an EMBL/GenBank/DDBJ whole genome shotgun (WGS) entry which is preliminary data.</text>
</comment>
<evidence type="ECO:0000313" key="2">
    <source>
        <dbReference type="EMBL" id="KAG0149908.1"/>
    </source>
</evidence>
<feature type="transmembrane region" description="Helical" evidence="1">
    <location>
        <begin position="104"/>
        <end position="125"/>
    </location>
</feature>
<dbReference type="EMBL" id="MU167224">
    <property type="protein sequence ID" value="KAG0149908.1"/>
    <property type="molecule type" value="Genomic_DNA"/>
</dbReference>
<organism evidence="2 3">
    <name type="scientific">Cronartium quercuum f. sp. fusiforme G11</name>
    <dbReference type="NCBI Taxonomy" id="708437"/>
    <lineage>
        <taxon>Eukaryota</taxon>
        <taxon>Fungi</taxon>
        <taxon>Dikarya</taxon>
        <taxon>Basidiomycota</taxon>
        <taxon>Pucciniomycotina</taxon>
        <taxon>Pucciniomycetes</taxon>
        <taxon>Pucciniales</taxon>
        <taxon>Coleosporiaceae</taxon>
        <taxon>Cronartium</taxon>
    </lineage>
</organism>
<sequence>MQIPTWMLKERLMRVFLLFQKHPSINGHQGHFAPEGTPILTSSQTSLLKGTVKYIDINLYKSNLIKEYDYIAMELQKMVLPWNIFEMLQRAGSKLEEELAHKSLSLIFFSFFFFQIYIYCFNSAFNVY</sequence>
<protein>
    <submittedName>
        <fullName evidence="2">Uncharacterized protein</fullName>
    </submittedName>
</protein>
<dbReference type="Proteomes" id="UP000886653">
    <property type="component" value="Unassembled WGS sequence"/>
</dbReference>
<accession>A0A9P6NPN4</accession>
<evidence type="ECO:0000256" key="1">
    <source>
        <dbReference type="SAM" id="Phobius"/>
    </source>
</evidence>
<reference evidence="2" key="1">
    <citation type="submission" date="2013-11" db="EMBL/GenBank/DDBJ databases">
        <title>Genome sequence of the fusiform rust pathogen reveals effectors for host alternation and coevolution with pine.</title>
        <authorList>
            <consortium name="DOE Joint Genome Institute"/>
            <person name="Smith K."/>
            <person name="Pendleton A."/>
            <person name="Kubisiak T."/>
            <person name="Anderson C."/>
            <person name="Salamov A."/>
            <person name="Aerts A."/>
            <person name="Riley R."/>
            <person name="Clum A."/>
            <person name="Lindquist E."/>
            <person name="Ence D."/>
            <person name="Campbell M."/>
            <person name="Kronenberg Z."/>
            <person name="Feau N."/>
            <person name="Dhillon B."/>
            <person name="Hamelin R."/>
            <person name="Burleigh J."/>
            <person name="Smith J."/>
            <person name="Yandell M."/>
            <person name="Nelson C."/>
            <person name="Grigoriev I."/>
            <person name="Davis J."/>
        </authorList>
    </citation>
    <scope>NUCLEOTIDE SEQUENCE</scope>
    <source>
        <strain evidence="2">G11</strain>
    </source>
</reference>
<keyword evidence="1" id="KW-1133">Transmembrane helix</keyword>
<gene>
    <name evidence="2" type="ORF">CROQUDRAFT_279181</name>
</gene>
<keyword evidence="1" id="KW-0812">Transmembrane</keyword>
<proteinExistence type="predicted"/>
<name>A0A9P6NPN4_9BASI</name>
<dbReference type="AlphaFoldDB" id="A0A9P6NPN4"/>
<keyword evidence="3" id="KW-1185">Reference proteome</keyword>
<keyword evidence="1" id="KW-0472">Membrane</keyword>